<keyword evidence="8" id="KW-0732">Signal</keyword>
<comment type="similarity">
    <text evidence="2">Belongs to the glycosyl hydrolase 20 family.</text>
</comment>
<keyword evidence="12" id="KW-1185">Reference proteome</keyword>
<reference evidence="11" key="1">
    <citation type="submission" date="2020-11" db="EMBL/GenBank/DDBJ databases">
        <authorList>
            <person name="Whiteford S."/>
        </authorList>
    </citation>
    <scope>NUCLEOTIDE SEQUENCE</scope>
</reference>
<dbReference type="Gene3D" id="3.20.20.80">
    <property type="entry name" value="Glycosidases"/>
    <property type="match status" value="2"/>
</dbReference>
<feature type="domain" description="Beta-hexosaminidase eukaryotic type N-terminal" evidence="10">
    <location>
        <begin position="144"/>
        <end position="199"/>
    </location>
</feature>
<dbReference type="InterPro" id="IPR015883">
    <property type="entry name" value="Glyco_hydro_20_cat"/>
</dbReference>
<name>A0A8S4CZ41_PLUXY</name>
<sequence>MAVRWSALVLALAAGVVNSMDTSFNTTQDNLNFEPQWTYKCVPDEGCQRMEPMGQTSRQLNASLFQNVDVCHAVCGRFGSLWPRPGTAALSTQLLKIHPNYLRYDIQEVPAEARHIIASMTHVTSQNLLAECDGNVTELAERPLVVYIHVKSADLTLDEQTNEQYMLDVVSRSANNISVYIVADTVYGARHALESFTQLIAPTRAEFSGEKQCGLFMVAGAKIRDKPVFKHRGLLLDTSRNFLPMADIKRTVDGMAATKMNVLHWHVTDSHSFPLESTRVPQFTRFGAYSPAEIYTVEEVQDLIQYARVRGVRVMIEIDAPAHAGNGWQWGKEYGYGDLAVCVNSKEWRKHCIQPPCGQLNPANPEMYNALRHLYRDIAELMTKPALFHMGGDELNPANPEMYNALRHLYRDIAELMTKPALFHMGGDEVFFSCWNSSQEIVSYMKDKGYSTDREGFIKLWAEFHSKALQIWDEEYAAAGGKAPQPVMLWSSELTKPERVDKYLDKTRYIIEVWEPLDSPVLKQLIRLGYRTISVPKDIWYLDHGLWGITKYSNWRRMYSHTLPADPKALGGEVAMWSEYIDANGLDARVWPRAAAVGERLWADPTSPASAAEPRLQRLRRRLMARGLRPDVLAPGWCADHETKCL</sequence>
<dbReference type="EMBL" id="CAJHNJ030000001">
    <property type="protein sequence ID" value="CAG9088560.1"/>
    <property type="molecule type" value="Genomic_DNA"/>
</dbReference>
<dbReference type="InterPro" id="IPR017853">
    <property type="entry name" value="GH"/>
</dbReference>
<evidence type="ECO:0000256" key="4">
    <source>
        <dbReference type="ARBA" id="ARBA00022801"/>
    </source>
</evidence>
<dbReference type="GO" id="GO:0005886">
    <property type="term" value="C:plasma membrane"/>
    <property type="evidence" value="ECO:0007669"/>
    <property type="project" value="TreeGrafter"/>
</dbReference>
<proteinExistence type="inferred from homology"/>
<organism evidence="11 12">
    <name type="scientific">Plutella xylostella</name>
    <name type="common">Diamondback moth</name>
    <name type="synonym">Plutella maculipennis</name>
    <dbReference type="NCBI Taxonomy" id="51655"/>
    <lineage>
        <taxon>Eukaryota</taxon>
        <taxon>Metazoa</taxon>
        <taxon>Ecdysozoa</taxon>
        <taxon>Arthropoda</taxon>
        <taxon>Hexapoda</taxon>
        <taxon>Insecta</taxon>
        <taxon>Pterygota</taxon>
        <taxon>Neoptera</taxon>
        <taxon>Endopterygota</taxon>
        <taxon>Lepidoptera</taxon>
        <taxon>Glossata</taxon>
        <taxon>Ditrysia</taxon>
        <taxon>Yponomeutoidea</taxon>
        <taxon>Plutellidae</taxon>
        <taxon>Plutella</taxon>
    </lineage>
</organism>
<dbReference type="GO" id="GO:0005975">
    <property type="term" value="P:carbohydrate metabolic process"/>
    <property type="evidence" value="ECO:0007669"/>
    <property type="project" value="InterPro"/>
</dbReference>
<dbReference type="Pfam" id="PF00728">
    <property type="entry name" value="Glyco_hydro_20"/>
    <property type="match status" value="1"/>
</dbReference>
<dbReference type="PRINTS" id="PR00738">
    <property type="entry name" value="GLHYDRLASE20"/>
</dbReference>
<evidence type="ECO:0000256" key="3">
    <source>
        <dbReference type="ARBA" id="ARBA00012663"/>
    </source>
</evidence>
<keyword evidence="5" id="KW-0325">Glycoprotein</keyword>
<evidence type="ECO:0000313" key="12">
    <source>
        <dbReference type="Proteomes" id="UP000653454"/>
    </source>
</evidence>
<dbReference type="Proteomes" id="UP000653454">
    <property type="component" value="Unassembled WGS sequence"/>
</dbReference>
<protein>
    <recommendedName>
        <fullName evidence="3">beta-N-acetylhexosaminidase</fullName>
        <ecNumber evidence="3">3.2.1.52</ecNumber>
    </recommendedName>
</protein>
<dbReference type="SUPFAM" id="SSF55545">
    <property type="entry name" value="beta-N-acetylhexosaminidase-like domain"/>
    <property type="match status" value="1"/>
</dbReference>
<evidence type="ECO:0000259" key="10">
    <source>
        <dbReference type="Pfam" id="PF14845"/>
    </source>
</evidence>
<dbReference type="InterPro" id="IPR029018">
    <property type="entry name" value="Hex-like_dom2"/>
</dbReference>
<evidence type="ECO:0000256" key="6">
    <source>
        <dbReference type="ARBA" id="ARBA00023295"/>
    </source>
</evidence>
<evidence type="ECO:0000256" key="1">
    <source>
        <dbReference type="ARBA" id="ARBA00001231"/>
    </source>
</evidence>
<dbReference type="GO" id="GO:0030203">
    <property type="term" value="P:glycosaminoglycan metabolic process"/>
    <property type="evidence" value="ECO:0007669"/>
    <property type="project" value="TreeGrafter"/>
</dbReference>
<evidence type="ECO:0000259" key="9">
    <source>
        <dbReference type="Pfam" id="PF00728"/>
    </source>
</evidence>
<dbReference type="SUPFAM" id="SSF51445">
    <property type="entry name" value="(Trans)glycosidases"/>
    <property type="match status" value="2"/>
</dbReference>
<feature type="chain" id="PRO_5035873835" description="beta-N-acetylhexosaminidase" evidence="8">
    <location>
        <begin position="20"/>
        <end position="646"/>
    </location>
</feature>
<accession>A0A8S4CZ41</accession>
<keyword evidence="6" id="KW-0326">Glycosidase</keyword>
<dbReference type="GO" id="GO:0016231">
    <property type="term" value="F:beta-N-acetylglucosaminidase activity"/>
    <property type="evidence" value="ECO:0007669"/>
    <property type="project" value="TreeGrafter"/>
</dbReference>
<dbReference type="CDD" id="cd06562">
    <property type="entry name" value="GH20_HexA_HexB-like"/>
    <property type="match status" value="1"/>
</dbReference>
<dbReference type="Gene3D" id="3.30.379.10">
    <property type="entry name" value="Chitobiase/beta-hexosaminidase domain 2-like"/>
    <property type="match status" value="1"/>
</dbReference>
<dbReference type="PANTHER" id="PTHR22600:SF42">
    <property type="entry name" value="BETA-N-ACETYLHEXOSAMINIDASE"/>
    <property type="match status" value="1"/>
</dbReference>
<feature type="active site" description="Proton donor" evidence="7">
    <location>
        <position position="394"/>
    </location>
</feature>
<feature type="domain" description="Glycoside hydrolase family 20 catalytic" evidence="9">
    <location>
        <begin position="229"/>
        <end position="396"/>
    </location>
</feature>
<dbReference type="EC" id="3.2.1.52" evidence="3"/>
<evidence type="ECO:0000256" key="7">
    <source>
        <dbReference type="PIRSR" id="PIRSR625705-1"/>
    </source>
</evidence>
<comment type="caution">
    <text evidence="11">The sequence shown here is derived from an EMBL/GenBank/DDBJ whole genome shotgun (WGS) entry which is preliminary data.</text>
</comment>
<dbReference type="InterPro" id="IPR025705">
    <property type="entry name" value="Beta_hexosaminidase_sua/sub"/>
</dbReference>
<gene>
    <name evidence="11" type="ORF">PLXY2_LOCUS240</name>
</gene>
<feature type="signal peptide" evidence="8">
    <location>
        <begin position="1"/>
        <end position="19"/>
    </location>
</feature>
<evidence type="ECO:0000256" key="2">
    <source>
        <dbReference type="ARBA" id="ARBA00006285"/>
    </source>
</evidence>
<dbReference type="PANTHER" id="PTHR22600">
    <property type="entry name" value="BETA-HEXOSAMINIDASE"/>
    <property type="match status" value="1"/>
</dbReference>
<dbReference type="Pfam" id="PF14845">
    <property type="entry name" value="Glycohydro_20b2"/>
    <property type="match status" value="1"/>
</dbReference>
<evidence type="ECO:0000313" key="11">
    <source>
        <dbReference type="EMBL" id="CAG9088560.1"/>
    </source>
</evidence>
<dbReference type="AlphaFoldDB" id="A0A8S4CZ41"/>
<comment type="catalytic activity">
    <reaction evidence="1">
        <text>Hydrolysis of terminal non-reducing N-acetyl-D-hexosamine residues in N-acetyl-beta-D-hexosaminides.</text>
        <dbReference type="EC" id="3.2.1.52"/>
    </reaction>
</comment>
<keyword evidence="4" id="KW-0378">Hydrolase</keyword>
<evidence type="ECO:0000256" key="5">
    <source>
        <dbReference type="ARBA" id="ARBA00023180"/>
    </source>
</evidence>
<evidence type="ECO:0000256" key="8">
    <source>
        <dbReference type="SAM" id="SignalP"/>
    </source>
</evidence>
<dbReference type="InterPro" id="IPR029019">
    <property type="entry name" value="HEX_eukaryotic_N"/>
</dbReference>